<evidence type="ECO:0000256" key="3">
    <source>
        <dbReference type="ARBA" id="ARBA00022764"/>
    </source>
</evidence>
<dbReference type="InterPro" id="IPR012480">
    <property type="entry name" value="Hepar_II_III_C"/>
</dbReference>
<comment type="subcellular location">
    <subcellularLocation>
        <location evidence="1">Periplasm</location>
    </subcellularLocation>
</comment>
<name>M2Y056_9NOCA</name>
<evidence type="ECO:0000313" key="8">
    <source>
        <dbReference type="Proteomes" id="UP000011731"/>
    </source>
</evidence>
<dbReference type="InterPro" id="IPR031680">
    <property type="entry name" value="Hepar_II_III_N"/>
</dbReference>
<organism evidence="7 8">
    <name type="scientific">Rhodococcus ruber BKS 20-38</name>
    <dbReference type="NCBI Taxonomy" id="1278076"/>
    <lineage>
        <taxon>Bacteria</taxon>
        <taxon>Bacillati</taxon>
        <taxon>Actinomycetota</taxon>
        <taxon>Actinomycetes</taxon>
        <taxon>Mycobacteriales</taxon>
        <taxon>Nocardiaceae</taxon>
        <taxon>Rhodococcus</taxon>
    </lineage>
</organism>
<reference evidence="7 8" key="1">
    <citation type="journal article" date="2013" name="Genome Announc.">
        <title>Draft Genome Sequence of Rhodococcus ruber Strain BKS 20-38.</title>
        <authorList>
            <person name="Bala M."/>
            <person name="Kumar S."/>
            <person name="Raghava G.P."/>
            <person name="Mayilraj S."/>
        </authorList>
    </citation>
    <scope>NUCLEOTIDE SEQUENCE [LARGE SCALE GENOMIC DNA]</scope>
    <source>
        <strain evidence="7 8">BKS 20-38</strain>
    </source>
</reference>
<dbReference type="AlphaFoldDB" id="M2Y056"/>
<evidence type="ECO:0000259" key="5">
    <source>
        <dbReference type="Pfam" id="PF07940"/>
    </source>
</evidence>
<protein>
    <submittedName>
        <fullName evidence="7">Uncharacterized protein</fullName>
    </submittedName>
</protein>
<evidence type="ECO:0000259" key="6">
    <source>
        <dbReference type="Pfam" id="PF16889"/>
    </source>
</evidence>
<proteinExistence type="predicted"/>
<dbReference type="PATRIC" id="fig|1278076.4.peg.1074"/>
<dbReference type="EMBL" id="AOEX01000023">
    <property type="protein sequence ID" value="EME66516.1"/>
    <property type="molecule type" value="Genomic_DNA"/>
</dbReference>
<dbReference type="GO" id="GO:0016829">
    <property type="term" value="F:lyase activity"/>
    <property type="evidence" value="ECO:0007669"/>
    <property type="project" value="UniProtKB-KW"/>
</dbReference>
<evidence type="ECO:0000256" key="1">
    <source>
        <dbReference type="ARBA" id="ARBA00004418"/>
    </source>
</evidence>
<dbReference type="SUPFAM" id="SSF48230">
    <property type="entry name" value="Chondroitin AC/alginate lyase"/>
    <property type="match status" value="1"/>
</dbReference>
<dbReference type="Pfam" id="PF16889">
    <property type="entry name" value="Hepar_II_III_N"/>
    <property type="match status" value="1"/>
</dbReference>
<dbReference type="PANTHER" id="PTHR39210">
    <property type="entry name" value="HEPARIN-SULFATE LYASE"/>
    <property type="match status" value="1"/>
</dbReference>
<evidence type="ECO:0000313" key="7">
    <source>
        <dbReference type="EMBL" id="EME66516.1"/>
    </source>
</evidence>
<feature type="domain" description="Heparinase II/III-like C-terminal" evidence="5">
    <location>
        <begin position="355"/>
        <end position="571"/>
    </location>
</feature>
<keyword evidence="2" id="KW-0732">Signal</keyword>
<dbReference type="GO" id="GO:0042597">
    <property type="term" value="C:periplasmic space"/>
    <property type="evidence" value="ECO:0007669"/>
    <property type="project" value="UniProtKB-SubCell"/>
</dbReference>
<evidence type="ECO:0000256" key="2">
    <source>
        <dbReference type="ARBA" id="ARBA00022729"/>
    </source>
</evidence>
<comment type="caution">
    <text evidence="7">The sequence shown here is derived from an EMBL/GenBank/DDBJ whole genome shotgun (WGS) entry which is preliminary data.</text>
</comment>
<feature type="domain" description="Heparin-sulfate lyase N-terminal" evidence="6">
    <location>
        <begin position="40"/>
        <end position="246"/>
    </location>
</feature>
<gene>
    <name evidence="7" type="ORF">G352_05165</name>
</gene>
<dbReference type="InterPro" id="IPR008929">
    <property type="entry name" value="Chondroitin_lyas"/>
</dbReference>
<dbReference type="Pfam" id="PF07940">
    <property type="entry name" value="Hepar_II_III_C"/>
    <property type="match status" value="1"/>
</dbReference>
<evidence type="ECO:0000256" key="4">
    <source>
        <dbReference type="ARBA" id="ARBA00023239"/>
    </source>
</evidence>
<accession>M2Y056</accession>
<keyword evidence="8" id="KW-1185">Reference proteome</keyword>
<dbReference type="Gene3D" id="2.70.98.70">
    <property type="match status" value="1"/>
</dbReference>
<keyword evidence="4" id="KW-0456">Lyase</keyword>
<dbReference type="Proteomes" id="UP000011731">
    <property type="component" value="Unassembled WGS sequence"/>
</dbReference>
<dbReference type="PANTHER" id="PTHR39210:SF1">
    <property type="entry name" value="HEPARIN-SULFATE LYASE"/>
    <property type="match status" value="1"/>
</dbReference>
<dbReference type="Gene3D" id="1.50.10.100">
    <property type="entry name" value="Chondroitin AC/alginate lyase"/>
    <property type="match status" value="1"/>
</dbReference>
<sequence>MLFGKTRAEEIADRLPLQVEALIRAAERTCENRFEFFADPEVRLDTPIDWWSDPLRGVQWPSKPAHRIDHRGGPGDPKWIWELNRLQHLPWLASARMFTGEERFATVALSQLDSWIVRNPPGWGIAWRGAFEAGIRSISVALTLDGLRDAQALTEARFARAVRMLAAGAERCLQDRSRFSSANNHLVGELAGPAIVALLLPELRHAARWEADAVAALAVEADRQILPDGAGAEQALGYQVFVVELLTVVAAVLFRRYGHAPDRLTAAIFRSREYLEAVIGECDPEPHYGDDDQGFAVRLGPEPRRTVREHLGIVDAFLADRPAGAVESPESLTAAWLSSARPVKVREQITLRTTAAGSAFAPDGGMAVLRSGPRTILMDVGALGYLSIAAHGHSDALAVSLNFAGESLIGDPGTGSYYRNPEWREAHRSTRAHATACVDGLDQSVRGGPFLWMRHAQVRVREIDLLGGIVDAEHDGYRRLPAPVVHRRRVMAPPTLKSVLVLDLFTGRGRHDVHVSWPMAPDLEVEPAGAGHRARRRGVPVLELAYAVSGGVVTTEAVRGDDDSALGWWSRELEHRVPAWAPSVRCHADLPFVCATVLLPFPESRAPGPHAVLPARSIADLRVDVEEGRVQVEWIDLDGPHRVAFEMDRVRT</sequence>
<keyword evidence="3" id="KW-0574">Periplasm</keyword>